<gene>
    <name evidence="2" type="ORF">R1sor_022361</name>
</gene>
<protein>
    <recommendedName>
        <fullName evidence="4">BED-type domain-containing protein</fullName>
    </recommendedName>
</protein>
<evidence type="ECO:0000256" key="1">
    <source>
        <dbReference type="SAM" id="MobiDB-lite"/>
    </source>
</evidence>
<feature type="region of interest" description="Disordered" evidence="1">
    <location>
        <begin position="491"/>
        <end position="540"/>
    </location>
</feature>
<accession>A0ABD3GMZ0</accession>
<reference evidence="2 3" key="1">
    <citation type="submission" date="2024-09" db="EMBL/GenBank/DDBJ databases">
        <title>Chromosome-scale assembly of Riccia sorocarpa.</title>
        <authorList>
            <person name="Paukszto L."/>
        </authorList>
    </citation>
    <scope>NUCLEOTIDE SEQUENCE [LARGE SCALE GENOMIC DNA]</scope>
    <source>
        <strain evidence="2">LP-2024</strain>
        <tissue evidence="2">Aerial parts of the thallus</tissue>
    </source>
</reference>
<feature type="region of interest" description="Disordered" evidence="1">
    <location>
        <begin position="1"/>
        <end position="22"/>
    </location>
</feature>
<evidence type="ECO:0008006" key="4">
    <source>
        <dbReference type="Google" id="ProtNLM"/>
    </source>
</evidence>
<name>A0ABD3GMZ0_9MARC</name>
<feature type="region of interest" description="Disordered" evidence="1">
    <location>
        <begin position="642"/>
        <end position="680"/>
    </location>
</feature>
<feature type="compositionally biased region" description="Acidic residues" evidence="1">
    <location>
        <begin position="526"/>
        <end position="540"/>
    </location>
</feature>
<comment type="caution">
    <text evidence="2">The sequence shown here is derived from an EMBL/GenBank/DDBJ whole genome shotgun (WGS) entry which is preliminary data.</text>
</comment>
<feature type="compositionally biased region" description="Polar residues" evidence="1">
    <location>
        <begin position="133"/>
        <end position="143"/>
    </location>
</feature>
<keyword evidence="3" id="KW-1185">Reference proteome</keyword>
<dbReference type="Proteomes" id="UP001633002">
    <property type="component" value="Unassembled WGS sequence"/>
</dbReference>
<feature type="region of interest" description="Disordered" evidence="1">
    <location>
        <begin position="125"/>
        <end position="145"/>
    </location>
</feature>
<organism evidence="2 3">
    <name type="scientific">Riccia sorocarpa</name>
    <dbReference type="NCBI Taxonomy" id="122646"/>
    <lineage>
        <taxon>Eukaryota</taxon>
        <taxon>Viridiplantae</taxon>
        <taxon>Streptophyta</taxon>
        <taxon>Embryophyta</taxon>
        <taxon>Marchantiophyta</taxon>
        <taxon>Marchantiopsida</taxon>
        <taxon>Marchantiidae</taxon>
        <taxon>Marchantiales</taxon>
        <taxon>Ricciaceae</taxon>
        <taxon>Riccia</taxon>
    </lineage>
</organism>
<sequence>MKTENVEGGPSGPDAGLPQPRDEAGKLTIKHYVVLPDQKPGNPRIRCRYCSFEITHNITRMKHHLTGLKAAPPKASTAPNKKREKNQQTCQFVPVVVREELTRLMSVQERKSGVEDEHYKACKVEPDEEDLRSSQAASPSPGFSCNPDLAQGSMEYNRALRDRSASHTPTSSLLGGPESACGLYSLEPERRMPLKNDIRYYHNMKQQHEADKKWARAVYELGLPFNIFTHKVFKEAYEFSKHLPGYVLPGPKKLSNDLLEDEFKEVKDRTEKLMFPPLGFSKERCELISVNAHARWEMWNNELHPTAMLLMPFYFTKPSALPYLQIEHVKQSFRRYVRIYGTHVLKKQLDEIEEYVEKCMDDLTLVLRGDHRIINHENSVKLAEKYKDEPHRWYIVYGDGIPAMRDLAMQILGQSVISSAVERVDKLVYVAFNKNISSIHRKLERQGAKTLNKYLRSRGKQQKIRRFVDKHEEPTKFDCDLSKWLDDQAEDNEVRRRTEAPAFVGENSEPHTDQYQERQRPKKFEDDIDDDDICSEEGDAESEDDCLIDVLLREQVCFDNGSASVRPGHNERLYLVTVEDKAYDETISISLLKVEVEQAVSKPEYGRKMWEKFAAPALAKQPVAKRAKVSASNPNVPLVTCSNLKPKDLPASSSGQAILNYPPSHDGRYRPDSPQVSSQA</sequence>
<proteinExistence type="predicted"/>
<evidence type="ECO:0000313" key="3">
    <source>
        <dbReference type="Proteomes" id="UP001633002"/>
    </source>
</evidence>
<feature type="compositionally biased region" description="Basic and acidic residues" evidence="1">
    <location>
        <begin position="508"/>
        <end position="525"/>
    </location>
</feature>
<dbReference type="EMBL" id="JBJQOH010000007">
    <property type="protein sequence ID" value="KAL3679405.1"/>
    <property type="molecule type" value="Genomic_DNA"/>
</dbReference>
<evidence type="ECO:0000313" key="2">
    <source>
        <dbReference type="EMBL" id="KAL3679405.1"/>
    </source>
</evidence>
<dbReference type="AlphaFoldDB" id="A0ABD3GMZ0"/>